<accession>A0ABV1RIX0</accession>
<evidence type="ECO:0000256" key="1">
    <source>
        <dbReference type="ARBA" id="ARBA00005964"/>
    </source>
</evidence>
<dbReference type="SUPFAM" id="SSF53474">
    <property type="entry name" value="alpha/beta-Hydrolases"/>
    <property type="match status" value="1"/>
</dbReference>
<sequence>MSRVIQSYLSFSPVKFIFLLSGFLFVTTLSYSNSLHANANENAIQMKMPSGIVEGVEDLQAQLYIFKGVPYAQPPLGGLRWKAPVKLASWTGIKKTTQFAPRCMQLPIFDDMMFRSEKVSEDCLYLNIWAPVDATKKARKLPVLVYFHGGGFIAGSADEARYDGTSMAKLGMIVVTVNYRLGVFGFFAHPQLTQESPHKASGNYGFLDQVAALQWVKDNIEAFGGDPRHIVIGGESAGSISVSALMASPLSRDLMKAAIGQSGSMLGLDFTHRTREEGESEGEAIQQVLNLKNIAQLRNMDAQSLLKKVSDAQYVWFRPVIDGYFFPQSAEHLYNSGEFAKVPLLTGVNSQEDSYKAILDEPQWQKNINKNNYIAALKKHYPQNWQAILNLYPAEKAEQIKDAAQDLASDRFLSFSTWLWAKQVSSHSRRPVYYYLYARPRPAPSVERGAVHSAEIEYALGNLGLNPTYQWQDDDYQTSKVMQSYFANFIKKLSPNMGNGVDHKLMLIPWPNFSRGKRLVIKAKPELESLDQYQARYMLLQRLAQ</sequence>
<feature type="domain" description="Carboxylesterase type B" evidence="4">
    <location>
        <begin position="47"/>
        <end position="528"/>
    </location>
</feature>
<evidence type="ECO:0000313" key="5">
    <source>
        <dbReference type="EMBL" id="MER2492878.1"/>
    </source>
</evidence>
<dbReference type="InterPro" id="IPR019826">
    <property type="entry name" value="Carboxylesterase_B_AS"/>
</dbReference>
<dbReference type="PROSITE" id="PS00941">
    <property type="entry name" value="CARBOXYLESTERASE_B_2"/>
    <property type="match status" value="1"/>
</dbReference>
<protein>
    <recommendedName>
        <fullName evidence="3">Carboxylic ester hydrolase</fullName>
        <ecNumber evidence="3">3.1.1.-</ecNumber>
    </recommendedName>
</protein>
<dbReference type="EMBL" id="JBELOE010000236">
    <property type="protein sequence ID" value="MER2492878.1"/>
    <property type="molecule type" value="Genomic_DNA"/>
</dbReference>
<dbReference type="InterPro" id="IPR029058">
    <property type="entry name" value="AB_hydrolase_fold"/>
</dbReference>
<dbReference type="Pfam" id="PF00135">
    <property type="entry name" value="COesterase"/>
    <property type="match status" value="1"/>
</dbReference>
<organism evidence="5 6">
    <name type="scientific">Catenovulum sediminis</name>
    <dbReference type="NCBI Taxonomy" id="1740262"/>
    <lineage>
        <taxon>Bacteria</taxon>
        <taxon>Pseudomonadati</taxon>
        <taxon>Pseudomonadota</taxon>
        <taxon>Gammaproteobacteria</taxon>
        <taxon>Alteromonadales</taxon>
        <taxon>Alteromonadaceae</taxon>
        <taxon>Catenovulum</taxon>
    </lineage>
</organism>
<dbReference type="PANTHER" id="PTHR43918:SF4">
    <property type="entry name" value="CARBOXYLIC ESTER HYDROLASE"/>
    <property type="match status" value="1"/>
</dbReference>
<dbReference type="InterPro" id="IPR002018">
    <property type="entry name" value="CarbesteraseB"/>
</dbReference>
<dbReference type="RefSeq" id="WP_143872173.1">
    <property type="nucleotide sequence ID" value="NZ_CP041660.1"/>
</dbReference>
<gene>
    <name evidence="5" type="ORF">ABS311_13410</name>
</gene>
<reference evidence="5 6" key="1">
    <citation type="submission" date="2024-06" db="EMBL/GenBank/DDBJ databases">
        <authorList>
            <person name="Chen R.Y."/>
        </authorList>
    </citation>
    <scope>NUCLEOTIDE SEQUENCE [LARGE SCALE GENOMIC DNA]</scope>
    <source>
        <strain evidence="5 6">D2</strain>
    </source>
</reference>
<dbReference type="Gene3D" id="3.40.50.1820">
    <property type="entry name" value="alpha/beta hydrolase"/>
    <property type="match status" value="1"/>
</dbReference>
<evidence type="ECO:0000313" key="6">
    <source>
        <dbReference type="Proteomes" id="UP001467690"/>
    </source>
</evidence>
<evidence type="ECO:0000256" key="2">
    <source>
        <dbReference type="ARBA" id="ARBA00022801"/>
    </source>
</evidence>
<dbReference type="InterPro" id="IPR050654">
    <property type="entry name" value="AChE-related_enzymes"/>
</dbReference>
<dbReference type="PROSITE" id="PS00122">
    <property type="entry name" value="CARBOXYLESTERASE_B_1"/>
    <property type="match status" value="1"/>
</dbReference>
<keyword evidence="6" id="KW-1185">Reference proteome</keyword>
<dbReference type="EC" id="3.1.1.-" evidence="3"/>
<evidence type="ECO:0000256" key="3">
    <source>
        <dbReference type="RuleBase" id="RU361235"/>
    </source>
</evidence>
<keyword evidence="2 3" id="KW-0378">Hydrolase</keyword>
<dbReference type="Proteomes" id="UP001467690">
    <property type="component" value="Unassembled WGS sequence"/>
</dbReference>
<dbReference type="InterPro" id="IPR019819">
    <property type="entry name" value="Carboxylesterase_B_CS"/>
</dbReference>
<comment type="caution">
    <text evidence="5">The sequence shown here is derived from an EMBL/GenBank/DDBJ whole genome shotgun (WGS) entry which is preliminary data.</text>
</comment>
<proteinExistence type="inferred from homology"/>
<comment type="similarity">
    <text evidence="1 3">Belongs to the type-B carboxylesterase/lipase family.</text>
</comment>
<evidence type="ECO:0000259" key="4">
    <source>
        <dbReference type="Pfam" id="PF00135"/>
    </source>
</evidence>
<dbReference type="PANTHER" id="PTHR43918">
    <property type="entry name" value="ACETYLCHOLINESTERASE"/>
    <property type="match status" value="1"/>
</dbReference>
<name>A0ABV1RIX0_9ALTE</name>